<gene>
    <name evidence="2" type="ORF">C8D88_102780</name>
</gene>
<accession>A0A316IAL4</accession>
<dbReference type="NCBIfam" id="NF038403">
    <property type="entry name" value="perm_prefix_1"/>
    <property type="match status" value="1"/>
</dbReference>
<dbReference type="Proteomes" id="UP000246005">
    <property type="component" value="Unassembled WGS sequence"/>
</dbReference>
<proteinExistence type="predicted"/>
<evidence type="ECO:0000313" key="3">
    <source>
        <dbReference type="Proteomes" id="UP000246005"/>
    </source>
</evidence>
<keyword evidence="1" id="KW-0812">Transmembrane</keyword>
<sequence length="211" mass="21890">MARDVLIIDTYLAALAARLPGPRRAREAVLDELRDGITEAMSRRADIGLRPAAAAEAALAEFGTVDEVATAFAGELATRQARQVILALMLTGPLVGVWWLLLLAPRSPVGIPALPLIGAAVLTGLIALATTGQLTRWLPAAPPDFAVTAATAVAGACVVGDVTMLVGFAAHTPAVVGWTAVIAVAASLFRIACCTYLLRGCLTTSRVLRSR</sequence>
<name>A0A316IAL4_9PSEU</name>
<reference evidence="2 3" key="1">
    <citation type="submission" date="2018-05" db="EMBL/GenBank/DDBJ databases">
        <title>Genomic Encyclopedia of Type Strains, Phase IV (KMG-IV): sequencing the most valuable type-strain genomes for metagenomic binning, comparative biology and taxonomic classification.</title>
        <authorList>
            <person name="Goeker M."/>
        </authorList>
    </citation>
    <scope>NUCLEOTIDE SEQUENCE [LARGE SCALE GENOMIC DNA]</scope>
    <source>
        <strain evidence="2 3">DSM 45480</strain>
    </source>
</reference>
<keyword evidence="1" id="KW-0472">Membrane</keyword>
<organism evidence="2 3">
    <name type="scientific">Lentzea atacamensis</name>
    <dbReference type="NCBI Taxonomy" id="531938"/>
    <lineage>
        <taxon>Bacteria</taxon>
        <taxon>Bacillati</taxon>
        <taxon>Actinomycetota</taxon>
        <taxon>Actinomycetes</taxon>
        <taxon>Pseudonocardiales</taxon>
        <taxon>Pseudonocardiaceae</taxon>
        <taxon>Lentzea</taxon>
    </lineage>
</organism>
<evidence type="ECO:0000313" key="2">
    <source>
        <dbReference type="EMBL" id="PWK89506.1"/>
    </source>
</evidence>
<evidence type="ECO:0000256" key="1">
    <source>
        <dbReference type="SAM" id="Phobius"/>
    </source>
</evidence>
<dbReference type="Pfam" id="PF22564">
    <property type="entry name" value="HAAS"/>
    <property type="match status" value="1"/>
</dbReference>
<protein>
    <submittedName>
        <fullName evidence="2">Uncharacterized protein</fullName>
    </submittedName>
</protein>
<dbReference type="AlphaFoldDB" id="A0A316IAL4"/>
<comment type="caution">
    <text evidence="2">The sequence shown here is derived from an EMBL/GenBank/DDBJ whole genome shotgun (WGS) entry which is preliminary data.</text>
</comment>
<feature type="transmembrane region" description="Helical" evidence="1">
    <location>
        <begin position="175"/>
        <end position="198"/>
    </location>
</feature>
<dbReference type="EMBL" id="QGHB01000002">
    <property type="protein sequence ID" value="PWK89506.1"/>
    <property type="molecule type" value="Genomic_DNA"/>
</dbReference>
<dbReference type="InterPro" id="IPR047928">
    <property type="entry name" value="Perm_prefix_1"/>
</dbReference>
<dbReference type="RefSeq" id="WP_109634795.1">
    <property type="nucleotide sequence ID" value="NZ_QGHB01000002.1"/>
</dbReference>
<feature type="transmembrane region" description="Helical" evidence="1">
    <location>
        <begin position="84"/>
        <end position="101"/>
    </location>
</feature>
<keyword evidence="1" id="KW-1133">Transmembrane helix</keyword>
<feature type="transmembrane region" description="Helical" evidence="1">
    <location>
        <begin position="113"/>
        <end position="134"/>
    </location>
</feature>
<feature type="transmembrane region" description="Helical" evidence="1">
    <location>
        <begin position="146"/>
        <end position="169"/>
    </location>
</feature>